<dbReference type="Proteomes" id="UP000509626">
    <property type="component" value="Chromosome"/>
</dbReference>
<protein>
    <submittedName>
        <fullName evidence="2">NTP transferase domain-containing protein</fullName>
    </submittedName>
</protein>
<gene>
    <name evidence="2" type="ORF">HUG12_19720</name>
</gene>
<dbReference type="PANTHER" id="PTHR43777">
    <property type="entry name" value="MOLYBDENUM COFACTOR CYTIDYLYLTRANSFERASE"/>
    <property type="match status" value="1"/>
</dbReference>
<dbReference type="KEGG" id="halu:HUG12_19720"/>
<name>A0A7D5QJ76_9EURY</name>
<dbReference type="OrthoDB" id="9782at2157"/>
<dbReference type="PANTHER" id="PTHR43777:SF1">
    <property type="entry name" value="MOLYBDENUM COFACTOR CYTIDYLYLTRANSFERASE"/>
    <property type="match status" value="1"/>
</dbReference>
<dbReference type="GO" id="GO:0016779">
    <property type="term" value="F:nucleotidyltransferase activity"/>
    <property type="evidence" value="ECO:0007669"/>
    <property type="project" value="UniProtKB-ARBA"/>
</dbReference>
<evidence type="ECO:0000313" key="2">
    <source>
        <dbReference type="EMBL" id="QLG64123.1"/>
    </source>
</evidence>
<dbReference type="Gene3D" id="3.90.550.10">
    <property type="entry name" value="Spore Coat Polysaccharide Biosynthesis Protein SpsA, Chain A"/>
    <property type="match status" value="1"/>
</dbReference>
<feature type="domain" description="MobA-like NTP transferase" evidence="1">
    <location>
        <begin position="2"/>
        <end position="124"/>
    </location>
</feature>
<dbReference type="EMBL" id="CP058579">
    <property type="protein sequence ID" value="QLG64123.1"/>
    <property type="molecule type" value="Genomic_DNA"/>
</dbReference>
<keyword evidence="3" id="KW-1185">Reference proteome</keyword>
<dbReference type="InterPro" id="IPR029044">
    <property type="entry name" value="Nucleotide-diphossugar_trans"/>
</dbReference>
<proteinExistence type="predicted"/>
<dbReference type="SUPFAM" id="SSF53448">
    <property type="entry name" value="Nucleotide-diphospho-sugar transferases"/>
    <property type="match status" value="1"/>
</dbReference>
<keyword evidence="2" id="KW-0808">Transferase</keyword>
<sequence length="183" mass="19109">MCGGAGSRLEPAAAAEKPLVPVGGVPMVERVRRALAASRVKRVHAVASTRTPRTREWAESADCEVIDGTGEGYVADLDRALDAVGRPALTVAADLPLLAPGTVDRAIDGANGDSLAICVPADLKRDLGASVDTSFEHDGRELAPSGLNVVGEGEDRVVVRDDERLAVNVNRPGDLELARELAE</sequence>
<reference evidence="2 3" key="1">
    <citation type="submission" date="2020-06" db="EMBL/GenBank/DDBJ databases">
        <title>NJ-3-1, isolated from saline soil.</title>
        <authorList>
            <person name="Cui H.L."/>
            <person name="Shi X."/>
        </authorList>
    </citation>
    <scope>NUCLEOTIDE SEQUENCE [LARGE SCALE GENOMIC DNA]</scope>
    <source>
        <strain evidence="2 3">NJ-3-1</strain>
    </source>
</reference>
<evidence type="ECO:0000313" key="3">
    <source>
        <dbReference type="Proteomes" id="UP000509626"/>
    </source>
</evidence>
<dbReference type="AlphaFoldDB" id="A0A7D5QJ76"/>
<organism evidence="2 3">
    <name type="scientific">Halorarum salinum</name>
    <dbReference type="NCBI Taxonomy" id="2743089"/>
    <lineage>
        <taxon>Archaea</taxon>
        <taxon>Methanobacteriati</taxon>
        <taxon>Methanobacteriota</taxon>
        <taxon>Stenosarchaea group</taxon>
        <taxon>Halobacteria</taxon>
        <taxon>Halobacteriales</taxon>
        <taxon>Haloferacaceae</taxon>
        <taxon>Halorarum</taxon>
    </lineage>
</organism>
<accession>A0A7D5QJ76</accession>
<dbReference type="Pfam" id="PF12804">
    <property type="entry name" value="NTP_transf_3"/>
    <property type="match status" value="1"/>
</dbReference>
<dbReference type="InterPro" id="IPR025877">
    <property type="entry name" value="MobA-like_NTP_Trfase"/>
</dbReference>
<evidence type="ECO:0000259" key="1">
    <source>
        <dbReference type="Pfam" id="PF12804"/>
    </source>
</evidence>